<feature type="compositionally biased region" description="Low complexity" evidence="6">
    <location>
        <begin position="84"/>
        <end position="98"/>
    </location>
</feature>
<name>A0ABD3QD43_9STRA</name>
<keyword evidence="2 5" id="KW-0863">Zinc-finger</keyword>
<keyword evidence="4" id="KW-0156">Chromatin regulator</keyword>
<dbReference type="Gene3D" id="2.170.270.10">
    <property type="entry name" value="SET domain"/>
    <property type="match status" value="1"/>
</dbReference>
<dbReference type="Pfam" id="PF21743">
    <property type="entry name" value="PTM_DIR17_Tudor"/>
    <property type="match status" value="1"/>
</dbReference>
<dbReference type="PANTHER" id="PTHR48442">
    <property type="entry name" value="SET DOMAIN-CONTAINING PROTEIN"/>
    <property type="match status" value="1"/>
</dbReference>
<dbReference type="Gene3D" id="3.30.40.10">
    <property type="entry name" value="Zinc/RING finger domain, C3HC4 (zinc finger)"/>
    <property type="match status" value="1"/>
</dbReference>
<feature type="domain" description="PHD-type" evidence="7">
    <location>
        <begin position="989"/>
        <end position="1039"/>
    </location>
</feature>
<evidence type="ECO:0000256" key="6">
    <source>
        <dbReference type="SAM" id="MobiDB-lite"/>
    </source>
</evidence>
<evidence type="ECO:0000313" key="10">
    <source>
        <dbReference type="Proteomes" id="UP001530400"/>
    </source>
</evidence>
<dbReference type="SUPFAM" id="SSF57903">
    <property type="entry name" value="FYVE/PHD zinc finger"/>
    <property type="match status" value="1"/>
</dbReference>
<dbReference type="Pfam" id="PF00628">
    <property type="entry name" value="PHD"/>
    <property type="match status" value="1"/>
</dbReference>
<comment type="caution">
    <text evidence="9">The sequence shown here is derived from an EMBL/GenBank/DDBJ whole genome shotgun (WGS) entry which is preliminary data.</text>
</comment>
<organism evidence="9 10">
    <name type="scientific">Cyclotella atomus</name>
    <dbReference type="NCBI Taxonomy" id="382360"/>
    <lineage>
        <taxon>Eukaryota</taxon>
        <taxon>Sar</taxon>
        <taxon>Stramenopiles</taxon>
        <taxon>Ochrophyta</taxon>
        <taxon>Bacillariophyta</taxon>
        <taxon>Coscinodiscophyceae</taxon>
        <taxon>Thalassiosirophycidae</taxon>
        <taxon>Stephanodiscales</taxon>
        <taxon>Stephanodiscaceae</taxon>
        <taxon>Cyclotella</taxon>
    </lineage>
</organism>
<dbReference type="Proteomes" id="UP001530400">
    <property type="component" value="Unassembled WGS sequence"/>
</dbReference>
<evidence type="ECO:0000256" key="5">
    <source>
        <dbReference type="PROSITE-ProRule" id="PRU00146"/>
    </source>
</evidence>
<dbReference type="SMART" id="SM00317">
    <property type="entry name" value="SET"/>
    <property type="match status" value="1"/>
</dbReference>
<feature type="region of interest" description="Disordered" evidence="6">
    <location>
        <begin position="433"/>
        <end position="455"/>
    </location>
</feature>
<evidence type="ECO:0000256" key="4">
    <source>
        <dbReference type="ARBA" id="ARBA00022853"/>
    </source>
</evidence>
<dbReference type="InterPro" id="IPR046341">
    <property type="entry name" value="SET_dom_sf"/>
</dbReference>
<dbReference type="InterPro" id="IPR001214">
    <property type="entry name" value="SET_dom"/>
</dbReference>
<accession>A0ABD3QD43</accession>
<dbReference type="InterPro" id="IPR011011">
    <property type="entry name" value="Znf_FYVE_PHD"/>
</dbReference>
<dbReference type="SUPFAM" id="SSF82199">
    <property type="entry name" value="SET domain"/>
    <property type="match status" value="1"/>
</dbReference>
<dbReference type="InterPro" id="IPR053114">
    <property type="entry name" value="ATXR5/ATXR6"/>
</dbReference>
<sequence>MSEIKIGEVGYTFRKKFHQGWFTGTVTKIRKGAAQGRDRRCVYEDGDVEDLSVSELRALFHLDPKNKNKLLGSKSRSTSPKQGGIRSSNSSVSSSNRSVIRRSGREITPNVRHSGYQLVGLKRDDEKEDDNVNDDRKQPAAVAIRKSSREKRPPRTYDEVLIAEQHMKQMENNNKRSSISSSTSGSSKYHKIRKLLSSLEDDDIPVDKAAESTYAQSQEEPMTLEDINDELDSTEQDYNEWLERVASQLGARPISSGRNSGALMLAADYSGTTEVLDADRRVEDVVSSGRNSVLGKSEDNGAKNELKAWQLKMATVQHQQQQSLEAEALADPVPSSVLVSHKSSVPPPGSVRTLIDIDKGSRHEYLVFNKDDHDRIVGEVIVEGTKGWVEVCFGGEGLVKCPSSHLIVLPRYKFNIGDRVPVNEYVMLSPERGQGALKSSDDSKSSCSGEKKGVDKKTSLRSKQHSVDLDDIFYWVCECNAFNTTTDRVCQSCHADRNTNAKVSKLLEIAEEVVRNEYVSSLEEALVQISEVDIPSIPESILAKLLEAKVAGLNLSQVAATKPCTKIESFFYWSCGSCTMLNSYRKGFCQTCREARGYFARSSPLFAIAEKIALDAKSPEDAYAKWPAHETRQIPEVVMDSLITCVQIIRRKGYEKRCRNRKLVGFDYCKDHCDPALLTASRVDYAAKQADKVGSDADGEDVNPLQPMRIQPRKASVGIEMMKLSLHEFLTTKIDTVRNKLGWSINNIEDSLICESDSKPFPLGLKVRTYFLGYGFHDGRIIKVRRQFKDDRPVLVYRVIYNDGDQQDSFHYNIASLRQVYDVNGIHPDADVEHQIPVGSLFELKSGVIVEVIGHSVSPQSEQFISFSVEDDLNGTKTNLELSILKFQVAVKRKIDSKSDGDPVSAAAGGAVLEWPVSQDRIEAGNGIQYKVCNGLHLLSKSHNVDYSLHPIQKLPNVDDPRDARPGVKMPRYDPANMFHYTHWDPSQCLVCELCGIDKDDNQVVICEECHLGFHAYCLRPVMVNIPTSEWTCRECSGRSNSISFADFSKSLAGQQESVLQFLNLPYNSYADFINENAEAVAHSRAPTPFNSSQHTAIDRNLFSVGPILFVRAPDRHDFRLPPIPATEEEYASVVESFVAAMKYCGMSKYSEANIFPENGSTTEDMNNSELERDTIAPLSKRNLSIFRAFKENIKRGVFPPIKVVYDEKYGFSVEAMKTIPQHTLISEYTGEVITLDESSESDSLMILLDSGDPKTSLIIDPTNAGNVARFLSGVNNKSLVSKRKANVRTRRFCLDGKIRVALFTSKRIEPGEKLNYDYNAGRQGKSSEEWLKGGFYDTSNFF</sequence>
<dbReference type="SMART" id="SM00249">
    <property type="entry name" value="PHD"/>
    <property type="match status" value="1"/>
</dbReference>
<evidence type="ECO:0000313" key="9">
    <source>
        <dbReference type="EMBL" id="KAL3798007.1"/>
    </source>
</evidence>
<dbReference type="InterPro" id="IPR019787">
    <property type="entry name" value="Znf_PHD-finger"/>
</dbReference>
<dbReference type="InterPro" id="IPR001876">
    <property type="entry name" value="Znf_RanBP2"/>
</dbReference>
<gene>
    <name evidence="9" type="ORF">ACHAWO_005422</name>
</gene>
<dbReference type="PROSITE" id="PS50016">
    <property type="entry name" value="ZF_PHD_2"/>
    <property type="match status" value="1"/>
</dbReference>
<evidence type="ECO:0000256" key="3">
    <source>
        <dbReference type="ARBA" id="ARBA00022833"/>
    </source>
</evidence>
<reference evidence="9 10" key="1">
    <citation type="submission" date="2024-10" db="EMBL/GenBank/DDBJ databases">
        <title>Updated reference genomes for cyclostephanoid diatoms.</title>
        <authorList>
            <person name="Roberts W.R."/>
            <person name="Alverson A.J."/>
        </authorList>
    </citation>
    <scope>NUCLEOTIDE SEQUENCE [LARGE SCALE GENOMIC DNA]</scope>
    <source>
        <strain evidence="9 10">AJA010-31</strain>
    </source>
</reference>
<evidence type="ECO:0000259" key="8">
    <source>
        <dbReference type="PROSITE" id="PS50280"/>
    </source>
</evidence>
<evidence type="ECO:0000256" key="2">
    <source>
        <dbReference type="ARBA" id="ARBA00022771"/>
    </source>
</evidence>
<feature type="compositionally biased region" description="Basic and acidic residues" evidence="6">
    <location>
        <begin position="439"/>
        <end position="455"/>
    </location>
</feature>
<protein>
    <submittedName>
        <fullName evidence="9">Uncharacterized protein</fullName>
    </submittedName>
</protein>
<proteinExistence type="predicted"/>
<dbReference type="InterPro" id="IPR013083">
    <property type="entry name" value="Znf_RING/FYVE/PHD"/>
</dbReference>
<dbReference type="GO" id="GO:0008270">
    <property type="term" value="F:zinc ion binding"/>
    <property type="evidence" value="ECO:0007669"/>
    <property type="project" value="UniProtKB-KW"/>
</dbReference>
<keyword evidence="10" id="KW-1185">Reference proteome</keyword>
<feature type="region of interest" description="Disordered" evidence="6">
    <location>
        <begin position="67"/>
        <end position="157"/>
    </location>
</feature>
<dbReference type="Pfam" id="PF00856">
    <property type="entry name" value="SET"/>
    <property type="match status" value="1"/>
</dbReference>
<dbReference type="InterPro" id="IPR001965">
    <property type="entry name" value="Znf_PHD"/>
</dbReference>
<dbReference type="EMBL" id="JALLPJ020000231">
    <property type="protein sequence ID" value="KAL3798007.1"/>
    <property type="molecule type" value="Genomic_DNA"/>
</dbReference>
<dbReference type="PROSITE" id="PS01358">
    <property type="entry name" value="ZF_RANBP2_1"/>
    <property type="match status" value="1"/>
</dbReference>
<feature type="domain" description="SET" evidence="8">
    <location>
        <begin position="1200"/>
        <end position="1320"/>
    </location>
</feature>
<dbReference type="PROSITE" id="PS50280">
    <property type="entry name" value="SET"/>
    <property type="match status" value="1"/>
</dbReference>
<keyword evidence="3" id="KW-0862">Zinc</keyword>
<evidence type="ECO:0000256" key="1">
    <source>
        <dbReference type="ARBA" id="ARBA00022723"/>
    </source>
</evidence>
<dbReference type="PANTHER" id="PTHR48442:SF1">
    <property type="entry name" value="SET DOMAIN-CONTAINING PROTEIN"/>
    <property type="match status" value="1"/>
</dbReference>
<evidence type="ECO:0000259" key="7">
    <source>
        <dbReference type="PROSITE" id="PS50016"/>
    </source>
</evidence>
<keyword evidence="1" id="KW-0479">Metal-binding</keyword>
<dbReference type="GO" id="GO:0006325">
    <property type="term" value="P:chromatin organization"/>
    <property type="evidence" value="ECO:0007669"/>
    <property type="project" value="UniProtKB-KW"/>
</dbReference>
<dbReference type="InterPro" id="IPR047365">
    <property type="entry name" value="Tudor_AtPTM-like"/>
</dbReference>